<dbReference type="CDD" id="cd07377">
    <property type="entry name" value="WHTH_GntR"/>
    <property type="match status" value="1"/>
</dbReference>
<accession>A0A6H2GSQ3</accession>
<dbReference type="GO" id="GO:0003677">
    <property type="term" value="F:DNA binding"/>
    <property type="evidence" value="ECO:0007669"/>
    <property type="project" value="UniProtKB-KW"/>
</dbReference>
<sequence>MKDRTEPLPLLPGELPLRVAPDSAQPLYAQLEAQLRELIHSGALPEDSQLPSLRDLASKLGCSLITVRRVYLDLEREGLLTISKGIGTFVCRRGSERSARRAWSKALVQEAFRSAVATGSKYGLKPDEMRRLLEDQLEGSDSGPTADSGGDEPEGGRPPDPRPPAKA</sequence>
<feature type="domain" description="HTH gntR-type" evidence="5">
    <location>
        <begin position="25"/>
        <end position="93"/>
    </location>
</feature>
<dbReference type="InterPro" id="IPR000524">
    <property type="entry name" value="Tscrpt_reg_HTH_GntR"/>
</dbReference>
<keyword evidence="3" id="KW-0804">Transcription</keyword>
<dbReference type="RefSeq" id="WP_168906105.1">
    <property type="nucleotide sequence ID" value="NZ_CP051428.1"/>
</dbReference>
<name>A0A6H2GSQ3_9BACL</name>
<keyword evidence="2" id="KW-0238">DNA-binding</keyword>
<dbReference type="Proteomes" id="UP000502136">
    <property type="component" value="Chromosome"/>
</dbReference>
<protein>
    <submittedName>
        <fullName evidence="6">GntR family transcriptional regulator</fullName>
    </submittedName>
</protein>
<keyword evidence="1" id="KW-0805">Transcription regulation</keyword>
<dbReference type="GO" id="GO:0003700">
    <property type="term" value="F:DNA-binding transcription factor activity"/>
    <property type="evidence" value="ECO:0007669"/>
    <property type="project" value="InterPro"/>
</dbReference>
<evidence type="ECO:0000313" key="6">
    <source>
        <dbReference type="EMBL" id="QJC50427.1"/>
    </source>
</evidence>
<dbReference type="EMBL" id="CP051428">
    <property type="protein sequence ID" value="QJC50427.1"/>
    <property type="molecule type" value="Genomic_DNA"/>
</dbReference>
<feature type="region of interest" description="Disordered" evidence="4">
    <location>
        <begin position="133"/>
        <end position="167"/>
    </location>
</feature>
<gene>
    <name evidence="6" type="ORF">HGI30_01675</name>
</gene>
<evidence type="ECO:0000256" key="1">
    <source>
        <dbReference type="ARBA" id="ARBA00023015"/>
    </source>
</evidence>
<organism evidence="6 7">
    <name type="scientific">Paenibacillus albicereus</name>
    <dbReference type="NCBI Taxonomy" id="2726185"/>
    <lineage>
        <taxon>Bacteria</taxon>
        <taxon>Bacillati</taxon>
        <taxon>Bacillota</taxon>
        <taxon>Bacilli</taxon>
        <taxon>Bacillales</taxon>
        <taxon>Paenibacillaceae</taxon>
        <taxon>Paenibacillus</taxon>
    </lineage>
</organism>
<evidence type="ECO:0000256" key="3">
    <source>
        <dbReference type="ARBA" id="ARBA00023163"/>
    </source>
</evidence>
<reference evidence="6 7" key="1">
    <citation type="submission" date="2020-04" db="EMBL/GenBank/DDBJ databases">
        <title>Novel Paenibacillus strain UniB2 isolated from commercial digestive syrup.</title>
        <authorList>
            <person name="Thorat V."/>
            <person name="Kirdat K."/>
            <person name="Tiwarekar B."/>
            <person name="Yadav A."/>
        </authorList>
    </citation>
    <scope>NUCLEOTIDE SEQUENCE [LARGE SCALE GENOMIC DNA]</scope>
    <source>
        <strain evidence="6 7">UniB2</strain>
    </source>
</reference>
<dbReference type="PROSITE" id="PS50949">
    <property type="entry name" value="HTH_GNTR"/>
    <property type="match status" value="1"/>
</dbReference>
<dbReference type="PANTHER" id="PTHR38445:SF9">
    <property type="entry name" value="HTH-TYPE TRANSCRIPTIONAL REPRESSOR YTRA"/>
    <property type="match status" value="1"/>
</dbReference>
<dbReference type="InterPro" id="IPR036390">
    <property type="entry name" value="WH_DNA-bd_sf"/>
</dbReference>
<dbReference type="AlphaFoldDB" id="A0A6H2GSQ3"/>
<evidence type="ECO:0000313" key="7">
    <source>
        <dbReference type="Proteomes" id="UP000502136"/>
    </source>
</evidence>
<proteinExistence type="predicted"/>
<dbReference type="Pfam" id="PF00392">
    <property type="entry name" value="GntR"/>
    <property type="match status" value="1"/>
</dbReference>
<evidence type="ECO:0000256" key="4">
    <source>
        <dbReference type="SAM" id="MobiDB-lite"/>
    </source>
</evidence>
<dbReference type="Gene3D" id="1.10.10.10">
    <property type="entry name" value="Winged helix-like DNA-binding domain superfamily/Winged helix DNA-binding domain"/>
    <property type="match status" value="1"/>
</dbReference>
<dbReference type="SUPFAM" id="SSF46785">
    <property type="entry name" value="Winged helix' DNA-binding domain"/>
    <property type="match status" value="1"/>
</dbReference>
<evidence type="ECO:0000256" key="2">
    <source>
        <dbReference type="ARBA" id="ARBA00023125"/>
    </source>
</evidence>
<dbReference type="InterPro" id="IPR036388">
    <property type="entry name" value="WH-like_DNA-bd_sf"/>
</dbReference>
<dbReference type="PANTHER" id="PTHR38445">
    <property type="entry name" value="HTH-TYPE TRANSCRIPTIONAL REPRESSOR YTRA"/>
    <property type="match status" value="1"/>
</dbReference>
<evidence type="ECO:0000259" key="5">
    <source>
        <dbReference type="PROSITE" id="PS50949"/>
    </source>
</evidence>
<dbReference type="SMART" id="SM00345">
    <property type="entry name" value="HTH_GNTR"/>
    <property type="match status" value="1"/>
</dbReference>
<keyword evidence="7" id="KW-1185">Reference proteome</keyword>
<dbReference type="KEGG" id="palr:HGI30_01675"/>